<dbReference type="InterPro" id="IPR005648">
    <property type="entry name" value="FlgD"/>
</dbReference>
<feature type="domain" description="FlgD/Vpr Ig-like" evidence="6">
    <location>
        <begin position="104"/>
        <end position="171"/>
    </location>
</feature>
<keyword evidence="7" id="KW-0969">Cilium</keyword>
<keyword evidence="7" id="KW-0966">Cell projection</keyword>
<dbReference type="RefSeq" id="WP_386375664.1">
    <property type="nucleotide sequence ID" value="NZ_JBHUMP010000019.1"/>
</dbReference>
<dbReference type="Proteomes" id="UP001597474">
    <property type="component" value="Unassembled WGS sequence"/>
</dbReference>
<name>A0ABW5U614_9RHOB</name>
<dbReference type="Gene3D" id="2.60.40.4070">
    <property type="match status" value="1"/>
</dbReference>
<dbReference type="Pfam" id="PF13860">
    <property type="entry name" value="FlgD_ig"/>
    <property type="match status" value="1"/>
</dbReference>
<reference evidence="8" key="1">
    <citation type="journal article" date="2019" name="Int. J. Syst. Evol. Microbiol.">
        <title>The Global Catalogue of Microorganisms (GCM) 10K type strain sequencing project: providing services to taxonomists for standard genome sequencing and annotation.</title>
        <authorList>
            <consortium name="The Broad Institute Genomics Platform"/>
            <consortium name="The Broad Institute Genome Sequencing Center for Infectious Disease"/>
            <person name="Wu L."/>
            <person name="Ma J."/>
        </authorList>
    </citation>
    <scope>NUCLEOTIDE SEQUENCE [LARGE SCALE GENOMIC DNA]</scope>
    <source>
        <strain evidence="8">TISTR 2562</strain>
    </source>
</reference>
<comment type="similarity">
    <text evidence="1 5">Belongs to the FlgD family.</text>
</comment>
<evidence type="ECO:0000313" key="7">
    <source>
        <dbReference type="EMBL" id="MFD2741239.1"/>
    </source>
</evidence>
<evidence type="ECO:0000256" key="3">
    <source>
        <dbReference type="ARBA" id="ARBA00022795"/>
    </source>
</evidence>
<dbReference type="NCBIfam" id="NF009453">
    <property type="entry name" value="PRK12813.1"/>
    <property type="match status" value="1"/>
</dbReference>
<evidence type="ECO:0000256" key="5">
    <source>
        <dbReference type="RuleBase" id="RU362076"/>
    </source>
</evidence>
<proteinExistence type="inferred from homology"/>
<gene>
    <name evidence="7" type="ORF">ACFSUD_16800</name>
</gene>
<dbReference type="Pfam" id="PF03963">
    <property type="entry name" value="FlgD"/>
    <property type="match status" value="1"/>
</dbReference>
<accession>A0ABW5U614</accession>
<comment type="function">
    <text evidence="4 5">Required for flagellar hook formation. May act as a scaffolding protein.</text>
</comment>
<comment type="caution">
    <text evidence="7">The sequence shown here is derived from an EMBL/GenBank/DDBJ whole genome shotgun (WGS) entry which is preliminary data.</text>
</comment>
<keyword evidence="3 5" id="KW-1005">Bacterial flagellum biogenesis</keyword>
<sequence length="219" mass="23157">MIISSIENQTSNIAAPSPQARAVLSSDFETFLQMLTTQAKYQDPLEPLDSSEYAAQLAQFSMVEQQVLSNDLLTTLSTQLGSGAAALNPGWIGMEVRTSAAVLFDGAPITIETRPAVGADQMTLVVYDAAGAEVQRRALSHDSGSVDWAGVTEGGVPFPNGIYRFEIESQAKGELLDSYAAESYAKIIETRIQDGLPLLVLEGGSTVPASDVSGLRAAT</sequence>
<keyword evidence="8" id="KW-1185">Reference proteome</keyword>
<evidence type="ECO:0000256" key="2">
    <source>
        <dbReference type="ARBA" id="ARBA00016013"/>
    </source>
</evidence>
<evidence type="ECO:0000256" key="4">
    <source>
        <dbReference type="ARBA" id="ARBA00024746"/>
    </source>
</evidence>
<evidence type="ECO:0000259" key="6">
    <source>
        <dbReference type="Pfam" id="PF13860"/>
    </source>
</evidence>
<evidence type="ECO:0000256" key="1">
    <source>
        <dbReference type="ARBA" id="ARBA00010577"/>
    </source>
</evidence>
<dbReference type="EMBL" id="JBHUMP010000019">
    <property type="protein sequence ID" value="MFD2741239.1"/>
    <property type="molecule type" value="Genomic_DNA"/>
</dbReference>
<evidence type="ECO:0000313" key="8">
    <source>
        <dbReference type="Proteomes" id="UP001597474"/>
    </source>
</evidence>
<keyword evidence="7" id="KW-0282">Flagellum</keyword>
<organism evidence="7 8">
    <name type="scientific">Sulfitobacter aestuarii</name>
    <dbReference type="NCBI Taxonomy" id="2161676"/>
    <lineage>
        <taxon>Bacteria</taxon>
        <taxon>Pseudomonadati</taxon>
        <taxon>Pseudomonadota</taxon>
        <taxon>Alphaproteobacteria</taxon>
        <taxon>Rhodobacterales</taxon>
        <taxon>Roseobacteraceae</taxon>
        <taxon>Sulfitobacter</taxon>
    </lineage>
</organism>
<protein>
    <recommendedName>
        <fullName evidence="2 5">Basal-body rod modification protein FlgD</fullName>
    </recommendedName>
</protein>
<dbReference type="InterPro" id="IPR025965">
    <property type="entry name" value="FlgD/Vpr_Ig-like"/>
</dbReference>